<sequence>MYALKISCENYENAVFPNAMIAGDVVITHLLGRLGYLKDGKAKIMVVDTFHLFDDTMPFLRSLEENYGFSAEIFCAEGVPVGDKPAFDKKYGADLWKEDIEQYDKVCKVEPFQRGLKTLNTNCMINGRTRWQGETNGMNVVARQHSCSFVHSNTCSLRSPPPRPGFERAWIDQFENAPIGGGLAKCNPLAYWTLEDCFDYIAKYEVPHHPCHAQGYPSHGDAKDTIPIPSMDERNPDPQEGDCKFVDYKFVGEKKFWLDYACERKGRFVGLANKDGSTKTECGIHVEGAEKTFDRDLWETDKVKTLTTTDAIEVTKSAPGVVVVYAPWCQFCQGMEDEYSKLASELSLPVYKLRGDEEREFVQANFNTQSFPTINVVNKDGKVIKYESEKRDVQSMKSFVESNM</sequence>
<gene>
    <name evidence="2" type="ORF">TL16_g02840</name>
</gene>
<dbReference type="Gene3D" id="3.40.50.620">
    <property type="entry name" value="HUPs"/>
    <property type="match status" value="1"/>
</dbReference>
<dbReference type="Pfam" id="PF01507">
    <property type="entry name" value="PAPS_reduct"/>
    <property type="match status" value="1"/>
</dbReference>
<dbReference type="EMBL" id="BLQM01000072">
    <property type="protein sequence ID" value="GMH59493.1"/>
    <property type="molecule type" value="Genomic_DNA"/>
</dbReference>
<proteinExistence type="predicted"/>
<accession>A0A9W7DYI6</accession>
<dbReference type="InterPro" id="IPR036249">
    <property type="entry name" value="Thioredoxin-like_sf"/>
</dbReference>
<feature type="domain" description="Thioredoxin" evidence="1">
    <location>
        <begin position="286"/>
        <end position="404"/>
    </location>
</feature>
<dbReference type="InterPro" id="IPR002500">
    <property type="entry name" value="PAPS_reduct_dom"/>
</dbReference>
<dbReference type="Proteomes" id="UP001162640">
    <property type="component" value="Unassembled WGS sequence"/>
</dbReference>
<dbReference type="InterPro" id="IPR014729">
    <property type="entry name" value="Rossmann-like_a/b/a_fold"/>
</dbReference>
<dbReference type="AlphaFoldDB" id="A0A9W7DYI6"/>
<dbReference type="GO" id="GO:0019379">
    <property type="term" value="P:sulfate assimilation, phosphoadenylyl sulfate reduction by phosphoadenylyl-sulfate reductase (thioredoxin)"/>
    <property type="evidence" value="ECO:0007669"/>
    <property type="project" value="TreeGrafter"/>
</dbReference>
<dbReference type="Gene3D" id="3.40.30.10">
    <property type="entry name" value="Glutaredoxin"/>
    <property type="match status" value="1"/>
</dbReference>
<evidence type="ECO:0000313" key="3">
    <source>
        <dbReference type="Proteomes" id="UP001162640"/>
    </source>
</evidence>
<dbReference type="PANTHER" id="PTHR46509">
    <property type="entry name" value="PHOSPHOADENOSINE PHOSPHOSULFATE REDUCTASE"/>
    <property type="match status" value="1"/>
</dbReference>
<dbReference type="GO" id="GO:0005737">
    <property type="term" value="C:cytoplasm"/>
    <property type="evidence" value="ECO:0007669"/>
    <property type="project" value="TreeGrafter"/>
</dbReference>
<dbReference type="PROSITE" id="PS51352">
    <property type="entry name" value="THIOREDOXIN_2"/>
    <property type="match status" value="1"/>
</dbReference>
<dbReference type="SUPFAM" id="SSF52402">
    <property type="entry name" value="Adenine nucleotide alpha hydrolases-like"/>
    <property type="match status" value="1"/>
</dbReference>
<dbReference type="Pfam" id="PF00085">
    <property type="entry name" value="Thioredoxin"/>
    <property type="match status" value="1"/>
</dbReference>
<dbReference type="PANTHER" id="PTHR46509:SF2">
    <property type="entry name" value="PHOSPHOADENOSINE PHOSPHOSULFATE REDUCTASE"/>
    <property type="match status" value="1"/>
</dbReference>
<protein>
    <recommendedName>
        <fullName evidence="1">Thioredoxin domain-containing protein</fullName>
    </recommendedName>
</protein>
<dbReference type="GO" id="GO:0004604">
    <property type="term" value="F:phosphoadenylyl-sulfate reductase (thioredoxin) activity"/>
    <property type="evidence" value="ECO:0007669"/>
    <property type="project" value="TreeGrafter"/>
</dbReference>
<evidence type="ECO:0000259" key="1">
    <source>
        <dbReference type="PROSITE" id="PS51352"/>
    </source>
</evidence>
<dbReference type="SUPFAM" id="SSF52833">
    <property type="entry name" value="Thioredoxin-like"/>
    <property type="match status" value="1"/>
</dbReference>
<reference evidence="3" key="1">
    <citation type="journal article" date="2023" name="Commun. Biol.">
        <title>Genome analysis of Parmales, the sister group of diatoms, reveals the evolutionary specialization of diatoms from phago-mixotrophs to photoautotrophs.</title>
        <authorList>
            <person name="Ban H."/>
            <person name="Sato S."/>
            <person name="Yoshikawa S."/>
            <person name="Yamada K."/>
            <person name="Nakamura Y."/>
            <person name="Ichinomiya M."/>
            <person name="Sato N."/>
            <person name="Blanc-Mathieu R."/>
            <person name="Endo H."/>
            <person name="Kuwata A."/>
            <person name="Ogata H."/>
        </authorList>
    </citation>
    <scope>NUCLEOTIDE SEQUENCE [LARGE SCALE GENOMIC DNA]</scope>
</reference>
<organism evidence="2 3">
    <name type="scientific">Triparma laevis f. inornata</name>
    <dbReference type="NCBI Taxonomy" id="1714386"/>
    <lineage>
        <taxon>Eukaryota</taxon>
        <taxon>Sar</taxon>
        <taxon>Stramenopiles</taxon>
        <taxon>Ochrophyta</taxon>
        <taxon>Bolidophyceae</taxon>
        <taxon>Parmales</taxon>
        <taxon>Triparmaceae</taxon>
        <taxon>Triparma</taxon>
    </lineage>
</organism>
<comment type="caution">
    <text evidence="2">The sequence shown here is derived from an EMBL/GenBank/DDBJ whole genome shotgun (WGS) entry which is preliminary data.</text>
</comment>
<name>A0A9W7DYI6_9STRA</name>
<evidence type="ECO:0000313" key="2">
    <source>
        <dbReference type="EMBL" id="GMH59493.1"/>
    </source>
</evidence>
<dbReference type="InterPro" id="IPR013766">
    <property type="entry name" value="Thioredoxin_domain"/>
</dbReference>